<dbReference type="InterPro" id="IPR050832">
    <property type="entry name" value="Bact_Acetyltransf"/>
</dbReference>
<dbReference type="AlphaFoldDB" id="A0A844ASI1"/>
<keyword evidence="6" id="KW-1185">Reference proteome</keyword>
<feature type="domain" description="N-acetyltransferase" evidence="4">
    <location>
        <begin position="1"/>
        <end position="146"/>
    </location>
</feature>
<dbReference type="InterPro" id="IPR000182">
    <property type="entry name" value="GNAT_dom"/>
</dbReference>
<evidence type="ECO:0000256" key="1">
    <source>
        <dbReference type="ARBA" id="ARBA00022679"/>
    </source>
</evidence>
<organism evidence="5 6">
    <name type="scientific">Tritonibacter aquimaris</name>
    <dbReference type="NCBI Taxonomy" id="2663379"/>
    <lineage>
        <taxon>Bacteria</taxon>
        <taxon>Pseudomonadati</taxon>
        <taxon>Pseudomonadota</taxon>
        <taxon>Alphaproteobacteria</taxon>
        <taxon>Rhodobacterales</taxon>
        <taxon>Paracoccaceae</taxon>
        <taxon>Tritonibacter</taxon>
    </lineage>
</organism>
<evidence type="ECO:0000313" key="5">
    <source>
        <dbReference type="EMBL" id="MQY42218.1"/>
    </source>
</evidence>
<evidence type="ECO:0000313" key="6">
    <source>
        <dbReference type="Proteomes" id="UP000436694"/>
    </source>
</evidence>
<dbReference type="PROSITE" id="PS51186">
    <property type="entry name" value="GNAT"/>
    <property type="match status" value="1"/>
</dbReference>
<evidence type="ECO:0000259" key="4">
    <source>
        <dbReference type="PROSITE" id="PS51186"/>
    </source>
</evidence>
<dbReference type="PANTHER" id="PTHR43877:SF2">
    <property type="entry name" value="AMINOALKYLPHOSPHONATE N-ACETYLTRANSFERASE-RELATED"/>
    <property type="match status" value="1"/>
</dbReference>
<dbReference type="SUPFAM" id="SSF55729">
    <property type="entry name" value="Acyl-CoA N-acyltransferases (Nat)"/>
    <property type="match status" value="1"/>
</dbReference>
<dbReference type="GO" id="GO:0016747">
    <property type="term" value="F:acyltransferase activity, transferring groups other than amino-acyl groups"/>
    <property type="evidence" value="ECO:0007669"/>
    <property type="project" value="InterPro"/>
</dbReference>
<keyword evidence="1 5" id="KW-0808">Transferase</keyword>
<keyword evidence="2" id="KW-0012">Acyltransferase</keyword>
<dbReference type="Gene3D" id="3.40.630.30">
    <property type="match status" value="1"/>
</dbReference>
<dbReference type="EMBL" id="WIXK01000003">
    <property type="protein sequence ID" value="MQY42218.1"/>
    <property type="molecule type" value="Genomic_DNA"/>
</dbReference>
<accession>A0A844ASI1</accession>
<feature type="compositionally biased region" description="Basic and acidic residues" evidence="3">
    <location>
        <begin position="122"/>
        <end position="133"/>
    </location>
</feature>
<dbReference type="Pfam" id="PF13508">
    <property type="entry name" value="Acetyltransf_7"/>
    <property type="match status" value="1"/>
</dbReference>
<reference evidence="5 6" key="1">
    <citation type="submission" date="2019-10" db="EMBL/GenBank/DDBJ databases">
        <title>Epibacterium sp. nov., isolated from seawater.</title>
        <authorList>
            <person name="Zhang X."/>
            <person name="Li N."/>
        </authorList>
    </citation>
    <scope>NUCLEOTIDE SEQUENCE [LARGE SCALE GENOMIC DNA]</scope>
    <source>
        <strain evidence="5 6">SM1969</strain>
    </source>
</reference>
<dbReference type="PANTHER" id="PTHR43877">
    <property type="entry name" value="AMINOALKYLPHOSPHONATE N-ACETYLTRANSFERASE-RELATED-RELATED"/>
    <property type="match status" value="1"/>
</dbReference>
<protein>
    <submittedName>
        <fullName evidence="5">GNAT family N-acetyltransferase</fullName>
    </submittedName>
</protein>
<dbReference type="CDD" id="cd04301">
    <property type="entry name" value="NAT_SF"/>
    <property type="match status" value="1"/>
</dbReference>
<sequence length="157" mass="17812">MILRKAHPLDAGQIGDILHRFETETPWMPKEHTAAEILRFCDVMIDRGWVSVAVREHKVLGFVALDGVEICSLYVAPDMRGQGVGKALLSHAKTLSPELRLHTFQANTPAQRFYQREGFREVGRSDGRQHSEGLPDISYHWQHPDAANQNHQPEQIV</sequence>
<feature type="region of interest" description="Disordered" evidence="3">
    <location>
        <begin position="122"/>
        <end position="157"/>
    </location>
</feature>
<dbReference type="InterPro" id="IPR016181">
    <property type="entry name" value="Acyl_CoA_acyltransferase"/>
</dbReference>
<comment type="caution">
    <text evidence="5">The sequence shown here is derived from an EMBL/GenBank/DDBJ whole genome shotgun (WGS) entry which is preliminary data.</text>
</comment>
<evidence type="ECO:0000256" key="3">
    <source>
        <dbReference type="SAM" id="MobiDB-lite"/>
    </source>
</evidence>
<gene>
    <name evidence="5" type="ORF">GG681_06160</name>
</gene>
<name>A0A844ASI1_9RHOB</name>
<evidence type="ECO:0000256" key="2">
    <source>
        <dbReference type="ARBA" id="ARBA00023315"/>
    </source>
</evidence>
<proteinExistence type="predicted"/>
<feature type="compositionally biased region" description="Polar residues" evidence="3">
    <location>
        <begin position="147"/>
        <end position="157"/>
    </location>
</feature>
<dbReference type="RefSeq" id="WP_153546213.1">
    <property type="nucleotide sequence ID" value="NZ_WIXK01000003.1"/>
</dbReference>
<dbReference type="Proteomes" id="UP000436694">
    <property type="component" value="Unassembled WGS sequence"/>
</dbReference>